<organism evidence="1 2">
    <name type="scientific">Trichinella patagoniensis</name>
    <dbReference type="NCBI Taxonomy" id="990121"/>
    <lineage>
        <taxon>Eukaryota</taxon>
        <taxon>Metazoa</taxon>
        <taxon>Ecdysozoa</taxon>
        <taxon>Nematoda</taxon>
        <taxon>Enoplea</taxon>
        <taxon>Dorylaimia</taxon>
        <taxon>Trichinellida</taxon>
        <taxon>Trichinellidae</taxon>
        <taxon>Trichinella</taxon>
    </lineage>
</organism>
<protein>
    <submittedName>
        <fullName evidence="1">Uncharacterized protein</fullName>
    </submittedName>
</protein>
<name>A0A0V0ZRN5_9BILA</name>
<keyword evidence="2" id="KW-1185">Reference proteome</keyword>
<proteinExistence type="predicted"/>
<accession>A0A0V0ZRN5</accession>
<comment type="caution">
    <text evidence="1">The sequence shown here is derived from an EMBL/GenBank/DDBJ whole genome shotgun (WGS) entry which is preliminary data.</text>
</comment>
<dbReference type="Proteomes" id="UP000054783">
    <property type="component" value="Unassembled WGS sequence"/>
</dbReference>
<reference evidence="1 2" key="1">
    <citation type="submission" date="2015-01" db="EMBL/GenBank/DDBJ databases">
        <title>Evolution of Trichinella species and genotypes.</title>
        <authorList>
            <person name="Korhonen P.K."/>
            <person name="Edoardo P."/>
            <person name="Giuseppe L.R."/>
            <person name="Gasser R.B."/>
        </authorList>
    </citation>
    <scope>NUCLEOTIDE SEQUENCE [LARGE SCALE GENOMIC DNA]</scope>
    <source>
        <strain evidence="1">ISS2496</strain>
    </source>
</reference>
<evidence type="ECO:0000313" key="1">
    <source>
        <dbReference type="EMBL" id="KRY15227.1"/>
    </source>
</evidence>
<gene>
    <name evidence="1" type="ORF">T12_587</name>
</gene>
<sequence length="94" mass="10973">MFMHTHQCWDIGHESEEYNLKKFIEFAQRQADSLCSWMLRWMHERVCEEEGAQNVPNGTMAAASRRQQPRWQQLALGTTRSVRMSTIGQSARSS</sequence>
<evidence type="ECO:0000313" key="2">
    <source>
        <dbReference type="Proteomes" id="UP000054783"/>
    </source>
</evidence>
<dbReference type="AlphaFoldDB" id="A0A0V0ZRN5"/>
<dbReference type="EMBL" id="JYDQ01000099">
    <property type="protein sequence ID" value="KRY15227.1"/>
    <property type="molecule type" value="Genomic_DNA"/>
</dbReference>